<dbReference type="OMA" id="RIIKYFM"/>
<dbReference type="GO" id="GO:0005243">
    <property type="term" value="F:gap junction channel activity"/>
    <property type="evidence" value="ECO:0007669"/>
    <property type="project" value="TreeGrafter"/>
</dbReference>
<reference evidence="14 15" key="1">
    <citation type="submission" date="2020-11" db="EMBL/GenBank/DDBJ databases">
        <authorList>
            <person name="Wallbank WR R."/>
            <person name="Pardo Diaz C."/>
            <person name="Kozak K."/>
            <person name="Martin S."/>
            <person name="Jiggins C."/>
            <person name="Moest M."/>
            <person name="Warren A I."/>
            <person name="Generalovic N T."/>
            <person name="Byers J.R.P. K."/>
            <person name="Montejo-Kovacevich G."/>
            <person name="Yen C E."/>
        </authorList>
    </citation>
    <scope>NUCLEOTIDE SEQUENCE [LARGE SCALE GENOMIC DNA]</scope>
</reference>
<keyword evidence="4" id="KW-1003">Cell membrane</keyword>
<keyword evidence="9 12" id="KW-0406">Ion transport</keyword>
<accession>A0A7R8Z0B4</accession>
<dbReference type="FunCoup" id="A0A7R8Z0B4">
    <property type="interactions" value="18"/>
</dbReference>
<feature type="transmembrane region" description="Helical" evidence="12">
    <location>
        <begin position="275"/>
        <end position="303"/>
    </location>
</feature>
<dbReference type="Pfam" id="PF00876">
    <property type="entry name" value="Innexin"/>
    <property type="match status" value="1"/>
</dbReference>
<comment type="subcellular location">
    <subcellularLocation>
        <location evidence="1">Cell junction</location>
        <location evidence="1">Gap junction</location>
    </subcellularLocation>
    <subcellularLocation>
        <location evidence="2 12">Cell membrane</location>
        <topology evidence="2 12">Multi-pass membrane protein</topology>
    </subcellularLocation>
</comment>
<dbReference type="GO" id="GO:0005921">
    <property type="term" value="C:gap junction"/>
    <property type="evidence" value="ECO:0007669"/>
    <property type="project" value="UniProtKB-SubCell"/>
</dbReference>
<dbReference type="Proteomes" id="UP000594454">
    <property type="component" value="Chromosome 6"/>
</dbReference>
<keyword evidence="6" id="KW-0303">Gap junction</keyword>
<evidence type="ECO:0000256" key="12">
    <source>
        <dbReference type="RuleBase" id="RU010713"/>
    </source>
</evidence>
<evidence type="ECO:0000256" key="13">
    <source>
        <dbReference type="SAM" id="MobiDB-lite"/>
    </source>
</evidence>
<keyword evidence="10 12" id="KW-0472">Membrane</keyword>
<dbReference type="EMBL" id="LR899014">
    <property type="protein sequence ID" value="CAD7092209.1"/>
    <property type="molecule type" value="Genomic_DNA"/>
</dbReference>
<sequence length="396" mass="45677">MAVFGLVSAVAGFVKVRYLIDKAIIDNMVFRCHYRITSAILFVCCIIVTANNLIGEPISCIHDGAVPTHVINTFCWVMYTFSIPRQQYKHIGTEVANYGLGNEYNNEKRFHSYYQWVPFMLFFQGILFYMPHWIWKNWEDGKVRMITDGIRGVSTTTVPAEERHARQSILARYVMISLRTHNTYAFGYFLCEALNFINVVGNIFFVDKFLGGAFTTYGTEVIKFSNMIQDTRYDPMIEIFPRVTKCTFRKFGPGGSPQKHDTLCILALNILNEKIYIFLWFWFIILSIISGLAILFSAILIMMPTSRERIIKRRFRHASSKEVERLVRCLDIGDFLLLHFLGQNISISMYSDMLQEICHNFEACEGGTPSAPSTMEMNPIHPLYPDTEKHGKETET</sequence>
<keyword evidence="11 12" id="KW-0407">Ion channel</keyword>
<dbReference type="InterPro" id="IPR000990">
    <property type="entry name" value="Innexin"/>
</dbReference>
<dbReference type="AlphaFoldDB" id="A0A7R8Z0B4"/>
<evidence type="ECO:0000256" key="8">
    <source>
        <dbReference type="ARBA" id="ARBA00022989"/>
    </source>
</evidence>
<evidence type="ECO:0000313" key="15">
    <source>
        <dbReference type="Proteomes" id="UP000594454"/>
    </source>
</evidence>
<evidence type="ECO:0000256" key="3">
    <source>
        <dbReference type="ARBA" id="ARBA00022448"/>
    </source>
</evidence>
<feature type="compositionally biased region" description="Basic and acidic residues" evidence="13">
    <location>
        <begin position="386"/>
        <end position="396"/>
    </location>
</feature>
<evidence type="ECO:0000256" key="2">
    <source>
        <dbReference type="ARBA" id="ARBA00004651"/>
    </source>
</evidence>
<dbReference type="InParanoid" id="A0A7R8Z0B4"/>
<evidence type="ECO:0000256" key="11">
    <source>
        <dbReference type="ARBA" id="ARBA00023303"/>
    </source>
</evidence>
<keyword evidence="5 12" id="KW-0812">Transmembrane</keyword>
<dbReference type="PROSITE" id="PS51013">
    <property type="entry name" value="PANNEXIN"/>
    <property type="match status" value="1"/>
</dbReference>
<keyword evidence="7" id="KW-0965">Cell junction</keyword>
<keyword evidence="3 12" id="KW-0813">Transport</keyword>
<feature type="transmembrane region" description="Helical" evidence="12">
    <location>
        <begin position="113"/>
        <end position="135"/>
    </location>
</feature>
<dbReference type="PANTHER" id="PTHR11893:SF37">
    <property type="entry name" value="INNEXIN INX3"/>
    <property type="match status" value="1"/>
</dbReference>
<evidence type="ECO:0000256" key="5">
    <source>
        <dbReference type="ARBA" id="ARBA00022692"/>
    </source>
</evidence>
<dbReference type="GO" id="GO:0007602">
    <property type="term" value="P:phototransduction"/>
    <property type="evidence" value="ECO:0007669"/>
    <property type="project" value="TreeGrafter"/>
</dbReference>
<dbReference type="PRINTS" id="PR01262">
    <property type="entry name" value="INNEXIN"/>
</dbReference>
<feature type="transmembrane region" description="Helical" evidence="12">
    <location>
        <begin position="36"/>
        <end position="54"/>
    </location>
</feature>
<dbReference type="GO" id="GO:0034220">
    <property type="term" value="P:monoatomic ion transmembrane transport"/>
    <property type="evidence" value="ECO:0007669"/>
    <property type="project" value="UniProtKB-KW"/>
</dbReference>
<protein>
    <recommendedName>
        <fullName evidence="12">Innexin</fullName>
    </recommendedName>
</protein>
<keyword evidence="8 12" id="KW-1133">Transmembrane helix</keyword>
<evidence type="ECO:0000256" key="6">
    <source>
        <dbReference type="ARBA" id="ARBA00022868"/>
    </source>
</evidence>
<evidence type="ECO:0000256" key="7">
    <source>
        <dbReference type="ARBA" id="ARBA00022949"/>
    </source>
</evidence>
<dbReference type="OrthoDB" id="5867527at2759"/>
<evidence type="ECO:0000313" key="14">
    <source>
        <dbReference type="EMBL" id="CAD7092209.1"/>
    </source>
</evidence>
<evidence type="ECO:0000256" key="1">
    <source>
        <dbReference type="ARBA" id="ARBA00004610"/>
    </source>
</evidence>
<feature type="region of interest" description="Disordered" evidence="13">
    <location>
        <begin position="375"/>
        <end position="396"/>
    </location>
</feature>
<organism evidence="14 15">
    <name type="scientific">Hermetia illucens</name>
    <name type="common">Black soldier fly</name>
    <dbReference type="NCBI Taxonomy" id="343691"/>
    <lineage>
        <taxon>Eukaryota</taxon>
        <taxon>Metazoa</taxon>
        <taxon>Ecdysozoa</taxon>
        <taxon>Arthropoda</taxon>
        <taxon>Hexapoda</taxon>
        <taxon>Insecta</taxon>
        <taxon>Pterygota</taxon>
        <taxon>Neoptera</taxon>
        <taxon>Endopterygota</taxon>
        <taxon>Diptera</taxon>
        <taxon>Brachycera</taxon>
        <taxon>Stratiomyomorpha</taxon>
        <taxon>Stratiomyidae</taxon>
        <taxon>Hermetiinae</taxon>
        <taxon>Hermetia</taxon>
    </lineage>
</organism>
<proteinExistence type="inferred from homology"/>
<name>A0A7R8Z0B4_HERIL</name>
<evidence type="ECO:0000256" key="4">
    <source>
        <dbReference type="ARBA" id="ARBA00022475"/>
    </source>
</evidence>
<comment type="function">
    <text evidence="12">Structural component of the gap junctions.</text>
</comment>
<evidence type="ECO:0000256" key="10">
    <source>
        <dbReference type="ARBA" id="ARBA00023136"/>
    </source>
</evidence>
<evidence type="ECO:0000256" key="9">
    <source>
        <dbReference type="ARBA" id="ARBA00023065"/>
    </source>
</evidence>
<comment type="similarity">
    <text evidence="12">Belongs to the pannexin family.</text>
</comment>
<feature type="transmembrane region" description="Helical" evidence="12">
    <location>
        <begin position="185"/>
        <end position="205"/>
    </location>
</feature>
<gene>
    <name evidence="12" type="primary">inx</name>
    <name evidence="14" type="ORF">HERILL_LOCUS14586</name>
</gene>
<dbReference type="PANTHER" id="PTHR11893">
    <property type="entry name" value="INNEXIN"/>
    <property type="match status" value="1"/>
</dbReference>
<keyword evidence="15" id="KW-1185">Reference proteome</keyword>
<dbReference type="GO" id="GO:0005886">
    <property type="term" value="C:plasma membrane"/>
    <property type="evidence" value="ECO:0007669"/>
    <property type="project" value="UniProtKB-SubCell"/>
</dbReference>